<dbReference type="VEuPathDB" id="VectorBase:AATE014415"/>
<dbReference type="EnsemblMetazoa" id="AATE014415-RA">
    <property type="protein sequence ID" value="AATE014415-PA.1"/>
    <property type="gene ID" value="AATE014415"/>
</dbReference>
<sequence length="169" mass="18745">MSTELVKRACRNGPSFVASYRSLCLRCNEDLLELGKRKDVLTTGERQYDDWDVGQLSTARAFRGLLDQPPSVAQPGTLAQKPLEQLVPPRQLPVQVHTQPLPGVTDVLAFQEQPAAWNEQALRASAGHDRAVLVTLAQPEHGPTPKGSDVQKVVHDAALRRRRLQSERQ</sequence>
<name>A0A182JAF8_ANOAO</name>
<organism evidence="1">
    <name type="scientific">Anopheles atroparvus</name>
    <name type="common">European mosquito</name>
    <dbReference type="NCBI Taxonomy" id="41427"/>
    <lineage>
        <taxon>Eukaryota</taxon>
        <taxon>Metazoa</taxon>
        <taxon>Ecdysozoa</taxon>
        <taxon>Arthropoda</taxon>
        <taxon>Hexapoda</taxon>
        <taxon>Insecta</taxon>
        <taxon>Pterygota</taxon>
        <taxon>Neoptera</taxon>
        <taxon>Endopterygota</taxon>
        <taxon>Diptera</taxon>
        <taxon>Nematocera</taxon>
        <taxon>Culicoidea</taxon>
        <taxon>Culicidae</taxon>
        <taxon>Anophelinae</taxon>
        <taxon>Anopheles</taxon>
    </lineage>
</organism>
<dbReference type="AlphaFoldDB" id="A0A182JAF8"/>
<evidence type="ECO:0000313" key="1">
    <source>
        <dbReference type="EnsemblMetazoa" id="AATE014415-PA.1"/>
    </source>
</evidence>
<reference evidence="1" key="1">
    <citation type="submission" date="2022-08" db="UniProtKB">
        <authorList>
            <consortium name="EnsemblMetazoa"/>
        </authorList>
    </citation>
    <scope>IDENTIFICATION</scope>
    <source>
        <strain evidence="1">EBRO</strain>
    </source>
</reference>
<accession>A0A182JAF8</accession>
<protein>
    <submittedName>
        <fullName evidence="1">Uncharacterized protein</fullName>
    </submittedName>
</protein>
<proteinExistence type="predicted"/>